<organism evidence="1 2">
    <name type="scientific">Ardenticatena maritima</name>
    <dbReference type="NCBI Taxonomy" id="872965"/>
    <lineage>
        <taxon>Bacteria</taxon>
        <taxon>Bacillati</taxon>
        <taxon>Chloroflexota</taxon>
        <taxon>Ardenticatenia</taxon>
        <taxon>Ardenticatenales</taxon>
        <taxon>Ardenticatenaceae</taxon>
        <taxon>Ardenticatena</taxon>
    </lineage>
</organism>
<dbReference type="SUPFAM" id="SSF51161">
    <property type="entry name" value="Trimeric LpxA-like enzymes"/>
    <property type="match status" value="1"/>
</dbReference>
<comment type="caution">
    <text evidence="1">The sequence shown here is derived from an EMBL/GenBank/DDBJ whole genome shotgun (WGS) entry which is preliminary data.</text>
</comment>
<dbReference type="Pfam" id="PF00132">
    <property type="entry name" value="Hexapep"/>
    <property type="match status" value="1"/>
</dbReference>
<dbReference type="PANTHER" id="PTHR43300:SF6">
    <property type="entry name" value="ACETYLTRANSFERASE YVOF-RELATED"/>
    <property type="match status" value="1"/>
</dbReference>
<dbReference type="RefSeq" id="WP_060687493.1">
    <property type="nucleotide sequence ID" value="NZ_LGKN01000005.1"/>
</dbReference>
<name>A0A0P6XTE2_9CHLR</name>
<dbReference type="PATRIC" id="fig|872965.6.peg.1829"/>
<dbReference type="OrthoDB" id="9801697at2"/>
<accession>A0A0P6XTE2</accession>
<evidence type="ECO:0000313" key="1">
    <source>
        <dbReference type="EMBL" id="KPL87716.1"/>
    </source>
</evidence>
<keyword evidence="1" id="KW-0808">Transferase</keyword>
<dbReference type="Proteomes" id="UP000050502">
    <property type="component" value="Unassembled WGS sequence"/>
</dbReference>
<dbReference type="InterPro" id="IPR050179">
    <property type="entry name" value="Trans_hexapeptide_repeat"/>
</dbReference>
<gene>
    <name evidence="1" type="ORF">SE16_08960</name>
</gene>
<dbReference type="GO" id="GO:0016740">
    <property type="term" value="F:transferase activity"/>
    <property type="evidence" value="ECO:0007669"/>
    <property type="project" value="UniProtKB-KW"/>
</dbReference>
<proteinExistence type="predicted"/>
<dbReference type="InterPro" id="IPR001451">
    <property type="entry name" value="Hexapep"/>
</dbReference>
<protein>
    <submittedName>
        <fullName evidence="1">Acetyltransferase</fullName>
    </submittedName>
</protein>
<dbReference type="CDD" id="cd04647">
    <property type="entry name" value="LbH_MAT_like"/>
    <property type="match status" value="1"/>
</dbReference>
<evidence type="ECO:0000313" key="2">
    <source>
        <dbReference type="Proteomes" id="UP000050502"/>
    </source>
</evidence>
<dbReference type="Pfam" id="PF14602">
    <property type="entry name" value="Hexapep_2"/>
    <property type="match status" value="1"/>
</dbReference>
<reference evidence="1 2" key="1">
    <citation type="submission" date="2015-07" db="EMBL/GenBank/DDBJ databases">
        <title>Whole genome sequence of Ardenticatena maritima DSM 23922.</title>
        <authorList>
            <person name="Hemp J."/>
            <person name="Ward L.M."/>
            <person name="Pace L.A."/>
            <person name="Fischer W.W."/>
        </authorList>
    </citation>
    <scope>NUCLEOTIDE SEQUENCE [LARGE SCALE GENOMIC DNA]</scope>
    <source>
        <strain evidence="1 2">110S</strain>
    </source>
</reference>
<dbReference type="EMBL" id="LGKN01000005">
    <property type="protein sequence ID" value="KPL87716.1"/>
    <property type="molecule type" value="Genomic_DNA"/>
</dbReference>
<dbReference type="Gene3D" id="2.160.10.10">
    <property type="entry name" value="Hexapeptide repeat proteins"/>
    <property type="match status" value="1"/>
</dbReference>
<dbReference type="PANTHER" id="PTHR43300">
    <property type="entry name" value="ACETYLTRANSFERASE"/>
    <property type="match status" value="1"/>
</dbReference>
<dbReference type="AlphaFoldDB" id="A0A0P6XTE2"/>
<sequence length="169" mass="18816">MSEKPTHRRERLFISPSLGRENSLSYWWKAVHPLRVVWNFCWIYAARYCPSLALKRWMLRRTGMRVGKSVSVGLAVVFDIFFPELITIGDNSIIGYNSVVLAHEFMVDEWRKGPVVIGKNVSIGANCTILPGVVIGDGATVSAMSLVNRDVPPGAFVGGVPARELQRQS</sequence>
<dbReference type="InterPro" id="IPR011004">
    <property type="entry name" value="Trimer_LpxA-like_sf"/>
</dbReference>